<reference evidence="3 4" key="1">
    <citation type="submission" date="2021-01" db="EMBL/GenBank/DDBJ databases">
        <title>Genome sequencing of Joostella atrarenae M1-2 (= KCTC 23194).</title>
        <authorList>
            <person name="Zakaria M.R."/>
            <person name="Lam M.Q."/>
            <person name="Chong C.S."/>
        </authorList>
    </citation>
    <scope>NUCLEOTIDE SEQUENCE [LARGE SCALE GENOMIC DNA]</scope>
    <source>
        <strain evidence="3 4">M1-2</strain>
    </source>
</reference>
<dbReference type="Proteomes" id="UP000829517">
    <property type="component" value="Unassembled WGS sequence"/>
</dbReference>
<accession>A0ABS9IYJ8</accession>
<keyword evidence="2" id="KW-0732">Signal</keyword>
<proteinExistence type="predicted"/>
<protein>
    <submittedName>
        <fullName evidence="3">Uncharacterized protein</fullName>
    </submittedName>
</protein>
<keyword evidence="4" id="KW-1185">Reference proteome</keyword>
<dbReference type="EMBL" id="JAETXX010000001">
    <property type="protein sequence ID" value="MCF8713251.1"/>
    <property type="molecule type" value="Genomic_DNA"/>
</dbReference>
<comment type="caution">
    <text evidence="3">The sequence shown here is derived from an EMBL/GenBank/DDBJ whole genome shotgun (WGS) entry which is preliminary data.</text>
</comment>
<name>A0ABS9IYJ8_9FLAO</name>
<evidence type="ECO:0000256" key="2">
    <source>
        <dbReference type="SAM" id="SignalP"/>
    </source>
</evidence>
<gene>
    <name evidence="3" type="ORF">JM658_00275</name>
</gene>
<feature type="compositionally biased region" description="Basic and acidic residues" evidence="1">
    <location>
        <begin position="208"/>
        <end position="223"/>
    </location>
</feature>
<evidence type="ECO:0000313" key="3">
    <source>
        <dbReference type="EMBL" id="MCF8713251.1"/>
    </source>
</evidence>
<feature type="chain" id="PRO_5045410314" evidence="2">
    <location>
        <begin position="28"/>
        <end position="289"/>
    </location>
</feature>
<dbReference type="Gene3D" id="3.40.50.10610">
    <property type="entry name" value="ABC-type transport auxiliary lipoprotein component"/>
    <property type="match status" value="1"/>
</dbReference>
<sequence>MKVLDLNIKRLISLLFLFTFFCSSVFAQDKNDEVTMLNGDVKKGKVTSISTETIKFKYEGEDLEYDIARKEISQIKFSSGRVEAFTTVKQQVKPIASSSNSGSSKNSIAILPFAIVSNDDTIQPDVFSVQVQNDCANVLREEAIHGVKVQDAMTTNALLSKNNLDASNISTKLPAELANLLGVEFVLYGGAEVINEGTTSYGSGSTVYKEKDTNKDRNKKESKGTSYSSSSTTTTVTYDVKLDLKIFNDQGENIYAETRHPFGLGGIEAYHSGLKYMLKRSPFGVKYKK</sequence>
<feature type="signal peptide" evidence="2">
    <location>
        <begin position="1"/>
        <end position="27"/>
    </location>
</feature>
<feature type="region of interest" description="Disordered" evidence="1">
    <location>
        <begin position="203"/>
        <end position="231"/>
    </location>
</feature>
<organism evidence="3 4">
    <name type="scientific">Joostella atrarenae</name>
    <dbReference type="NCBI Taxonomy" id="679257"/>
    <lineage>
        <taxon>Bacteria</taxon>
        <taxon>Pseudomonadati</taxon>
        <taxon>Bacteroidota</taxon>
        <taxon>Flavobacteriia</taxon>
        <taxon>Flavobacteriales</taxon>
        <taxon>Flavobacteriaceae</taxon>
        <taxon>Joostella</taxon>
    </lineage>
</organism>
<evidence type="ECO:0000256" key="1">
    <source>
        <dbReference type="SAM" id="MobiDB-lite"/>
    </source>
</evidence>
<dbReference type="RefSeq" id="WP_236957227.1">
    <property type="nucleotide sequence ID" value="NZ_JAETXX010000001.1"/>
</dbReference>
<evidence type="ECO:0000313" key="4">
    <source>
        <dbReference type="Proteomes" id="UP000829517"/>
    </source>
</evidence>